<dbReference type="InterPro" id="IPR003439">
    <property type="entry name" value="ABC_transporter-like_ATP-bd"/>
</dbReference>
<evidence type="ECO:0000256" key="1">
    <source>
        <dbReference type="ARBA" id="ARBA00022737"/>
    </source>
</evidence>
<dbReference type="Proteomes" id="UP000266340">
    <property type="component" value="Unassembled WGS sequence"/>
</dbReference>
<name>A0A398CJF4_9BACL</name>
<keyword evidence="3 6" id="KW-0067">ATP-binding</keyword>
<dbReference type="GO" id="GO:0005524">
    <property type="term" value="F:ATP binding"/>
    <property type="evidence" value="ECO:0007669"/>
    <property type="project" value="UniProtKB-KW"/>
</dbReference>
<dbReference type="InterPro" id="IPR032781">
    <property type="entry name" value="ABC_tran_Xtn"/>
</dbReference>
<feature type="compositionally biased region" description="Low complexity" evidence="4">
    <location>
        <begin position="553"/>
        <end position="567"/>
    </location>
</feature>
<dbReference type="GO" id="GO:0003677">
    <property type="term" value="F:DNA binding"/>
    <property type="evidence" value="ECO:0007669"/>
    <property type="project" value="InterPro"/>
</dbReference>
<evidence type="ECO:0000313" key="6">
    <source>
        <dbReference type="EMBL" id="RIE00968.1"/>
    </source>
</evidence>
<dbReference type="InterPro" id="IPR003593">
    <property type="entry name" value="AAA+_ATPase"/>
</dbReference>
<comment type="caution">
    <text evidence="6">The sequence shown here is derived from an EMBL/GenBank/DDBJ whole genome shotgun (WGS) entry which is preliminary data.</text>
</comment>
<dbReference type="EMBL" id="QXJM01000042">
    <property type="protein sequence ID" value="RIE00968.1"/>
    <property type="molecule type" value="Genomic_DNA"/>
</dbReference>
<accession>A0A398CJF4</accession>
<reference evidence="6 7" key="1">
    <citation type="submission" date="2018-09" db="EMBL/GenBank/DDBJ databases">
        <title>Cohnella cavernae sp. nov., isolated from a karst cave.</title>
        <authorList>
            <person name="Zhu H."/>
        </authorList>
    </citation>
    <scope>NUCLEOTIDE SEQUENCE [LARGE SCALE GENOMIC DNA]</scope>
    <source>
        <strain evidence="6 7">K2E09-144</strain>
    </source>
</reference>
<dbReference type="SUPFAM" id="SSF52540">
    <property type="entry name" value="P-loop containing nucleoside triphosphate hydrolases"/>
    <property type="match status" value="2"/>
</dbReference>
<dbReference type="AlphaFoldDB" id="A0A398CJF4"/>
<evidence type="ECO:0000313" key="7">
    <source>
        <dbReference type="Proteomes" id="UP000266340"/>
    </source>
</evidence>
<feature type="domain" description="ABC transporter" evidence="5">
    <location>
        <begin position="3"/>
        <end position="263"/>
    </location>
</feature>
<dbReference type="CDD" id="cd03221">
    <property type="entry name" value="ABCF_EF-3"/>
    <property type="match status" value="2"/>
</dbReference>
<dbReference type="PANTHER" id="PTHR42855">
    <property type="entry name" value="ABC TRANSPORTER ATP-BINDING SUBUNIT"/>
    <property type="match status" value="1"/>
</dbReference>
<dbReference type="Pfam" id="PF12848">
    <property type="entry name" value="ABC_tran_Xtn"/>
    <property type="match status" value="1"/>
</dbReference>
<evidence type="ECO:0000256" key="4">
    <source>
        <dbReference type="SAM" id="MobiDB-lite"/>
    </source>
</evidence>
<dbReference type="Gene3D" id="3.40.50.300">
    <property type="entry name" value="P-loop containing nucleotide triphosphate hydrolases"/>
    <property type="match status" value="2"/>
</dbReference>
<organism evidence="6 7">
    <name type="scientific">Cohnella faecalis</name>
    <dbReference type="NCBI Taxonomy" id="2315694"/>
    <lineage>
        <taxon>Bacteria</taxon>
        <taxon>Bacillati</taxon>
        <taxon>Bacillota</taxon>
        <taxon>Bacilli</taxon>
        <taxon>Bacillales</taxon>
        <taxon>Paenibacillaceae</taxon>
        <taxon>Cohnella</taxon>
    </lineage>
</organism>
<dbReference type="FunFam" id="3.40.50.300:FF:000011">
    <property type="entry name" value="Putative ABC transporter ATP-binding component"/>
    <property type="match status" value="1"/>
</dbReference>
<dbReference type="FunFam" id="3.40.50.300:FF:000309">
    <property type="entry name" value="ABC transporter ATP-binding protein"/>
    <property type="match status" value="1"/>
</dbReference>
<sequence length="647" mass="72358">MLLQASGIIKNYGVTPILSGVSLQVGERDRIGLVGVNGAGKSTFLRILAGELQADGGSVSKPKELRIGYLAQNGGLQGHLTLQEEMTSAFGPLLDQEKELRAMELRIANPNEQADPIKYESLLTQYADRSERFREAGGYEMNNRIRSVLHGMGFGEFAPDTAISSLSGGQRTRLALARLLLVQPDLLLLDEPTNHLDIDTLSWLEQYLRNYSGSMVIVSHDRYFLDATVTSIVEIERHAAIRYTGNYTRFMELKEADYSQKVKLFEQQRKEIARMEDFIQRNIVRATTTRRAQSRRNALERIERLEKPGTLKQASFSFATERRSGKDVLEVYDAAAAPQPDMSPLFHNVAFEVKRGERVALLGRNGVGKTTLLKALVGKTELRSGAYRWGTGISLGYYDQEQRELNPANTVLEEVWSAFPSQPEAEIRTVLGNFLFSGEDVRKSVGSLSGGEKARVALSKLMLLKANVLLLDEPTNHLDLMSREVLEAALEEYEGTLIFVSHDRYFLNRLTDRIVELHPDGAKHFLGNYDEMVAKKREMEEWLASSNAAASQVPQSASVGSASSANATSYEADKQAKRDQRAKQRKLEQAEADIAKLEEEIAALEEEMASPEVVTDYVRLREKQEAVESRRTALELAFAVWESAMEE</sequence>
<dbReference type="OrthoDB" id="9762369at2"/>
<dbReference type="InterPro" id="IPR051309">
    <property type="entry name" value="ABCF_ATPase"/>
</dbReference>
<feature type="region of interest" description="Disordered" evidence="4">
    <location>
        <begin position="553"/>
        <end position="587"/>
    </location>
</feature>
<protein>
    <submittedName>
        <fullName evidence="6">ABC transporter ATP-binding protein</fullName>
    </submittedName>
</protein>
<dbReference type="SMART" id="SM00382">
    <property type="entry name" value="AAA"/>
    <property type="match status" value="2"/>
</dbReference>
<dbReference type="Gene3D" id="1.10.287.380">
    <property type="entry name" value="Valyl-tRNA synthetase, C-terminal domain"/>
    <property type="match status" value="1"/>
</dbReference>
<keyword evidence="2" id="KW-0547">Nucleotide-binding</keyword>
<dbReference type="PANTHER" id="PTHR42855:SF2">
    <property type="entry name" value="DRUG RESISTANCE ABC TRANSPORTER,ATP-BINDING PROTEIN"/>
    <property type="match status" value="1"/>
</dbReference>
<dbReference type="InterPro" id="IPR032524">
    <property type="entry name" value="ABC_tran_C"/>
</dbReference>
<dbReference type="Pfam" id="PF00005">
    <property type="entry name" value="ABC_tran"/>
    <property type="match status" value="2"/>
</dbReference>
<dbReference type="GO" id="GO:0016887">
    <property type="term" value="F:ATP hydrolysis activity"/>
    <property type="evidence" value="ECO:0007669"/>
    <property type="project" value="InterPro"/>
</dbReference>
<evidence type="ECO:0000259" key="5">
    <source>
        <dbReference type="PROSITE" id="PS50893"/>
    </source>
</evidence>
<feature type="domain" description="ABC transporter" evidence="5">
    <location>
        <begin position="329"/>
        <end position="545"/>
    </location>
</feature>
<dbReference type="RefSeq" id="WP_119152028.1">
    <property type="nucleotide sequence ID" value="NZ_JBHSOV010000021.1"/>
</dbReference>
<dbReference type="InterPro" id="IPR037118">
    <property type="entry name" value="Val-tRNA_synth_C_sf"/>
</dbReference>
<dbReference type="InterPro" id="IPR017871">
    <property type="entry name" value="ABC_transporter-like_CS"/>
</dbReference>
<feature type="compositionally biased region" description="Basic and acidic residues" evidence="4">
    <location>
        <begin position="571"/>
        <end position="587"/>
    </location>
</feature>
<dbReference type="PROSITE" id="PS00211">
    <property type="entry name" value="ABC_TRANSPORTER_1"/>
    <property type="match status" value="2"/>
</dbReference>
<evidence type="ECO:0000256" key="2">
    <source>
        <dbReference type="ARBA" id="ARBA00022741"/>
    </source>
</evidence>
<proteinExistence type="predicted"/>
<dbReference type="Pfam" id="PF16326">
    <property type="entry name" value="ABC_tran_CTD"/>
    <property type="match status" value="1"/>
</dbReference>
<keyword evidence="1" id="KW-0677">Repeat</keyword>
<dbReference type="PROSITE" id="PS50893">
    <property type="entry name" value="ABC_TRANSPORTER_2"/>
    <property type="match status" value="2"/>
</dbReference>
<evidence type="ECO:0000256" key="3">
    <source>
        <dbReference type="ARBA" id="ARBA00022840"/>
    </source>
</evidence>
<dbReference type="InterPro" id="IPR027417">
    <property type="entry name" value="P-loop_NTPase"/>
</dbReference>
<keyword evidence="7" id="KW-1185">Reference proteome</keyword>
<gene>
    <name evidence="6" type="ORF">D3H35_25755</name>
</gene>